<dbReference type="OrthoDB" id="3230169at2759"/>
<evidence type="ECO:0000313" key="19">
    <source>
        <dbReference type="EMBL" id="GCE98350.1"/>
    </source>
</evidence>
<evidence type="ECO:0000256" key="11">
    <source>
        <dbReference type="ARBA" id="ARBA00022829"/>
    </source>
</evidence>
<comment type="caution">
    <text evidence="19">The sequence shown here is derived from an EMBL/GenBank/DDBJ whole genome shotgun (WGS) entry which is preliminary data.</text>
</comment>
<keyword evidence="15" id="KW-0131">Cell cycle</keyword>
<proteinExistence type="inferred from homology"/>
<evidence type="ECO:0000256" key="2">
    <source>
        <dbReference type="ARBA" id="ARBA00004186"/>
    </source>
</evidence>
<comment type="subcellular location">
    <subcellularLocation>
        <location evidence="3">Chromosome</location>
        <location evidence="3">Centromere</location>
        <location evidence="3">Kinetochore</location>
    </subcellularLocation>
    <subcellularLocation>
        <location evidence="2">Cytoplasm</location>
        <location evidence="2">Cytoskeleton</location>
        <location evidence="2">Spindle</location>
    </subcellularLocation>
    <subcellularLocation>
        <location evidence="1">Nucleus</location>
    </subcellularLocation>
</comment>
<evidence type="ECO:0000256" key="5">
    <source>
        <dbReference type="ARBA" id="ARBA00020260"/>
    </source>
</evidence>
<keyword evidence="10" id="KW-0498">Mitosis</keyword>
<evidence type="ECO:0000256" key="6">
    <source>
        <dbReference type="ARBA" id="ARBA00022454"/>
    </source>
</evidence>
<dbReference type="GO" id="GO:0000278">
    <property type="term" value="P:mitotic cell cycle"/>
    <property type="evidence" value="ECO:0007669"/>
    <property type="project" value="InterPro"/>
</dbReference>
<evidence type="ECO:0000256" key="1">
    <source>
        <dbReference type="ARBA" id="ARBA00004123"/>
    </source>
</evidence>
<keyword evidence="11" id="KW-0159">Chromosome partition</keyword>
<feature type="compositionally biased region" description="Low complexity" evidence="18">
    <location>
        <begin position="86"/>
        <end position="114"/>
    </location>
</feature>
<dbReference type="PANTHER" id="PTHR28036:SF1">
    <property type="entry name" value="DASH COMPLEX SUBUNIT DAD2"/>
    <property type="match status" value="1"/>
</dbReference>
<keyword evidence="8" id="KW-0132">Cell division</keyword>
<evidence type="ECO:0000256" key="7">
    <source>
        <dbReference type="ARBA" id="ARBA00022490"/>
    </source>
</evidence>
<dbReference type="GO" id="GO:0051301">
    <property type="term" value="P:cell division"/>
    <property type="evidence" value="ECO:0007669"/>
    <property type="project" value="UniProtKB-KW"/>
</dbReference>
<reference evidence="19 20" key="1">
    <citation type="submission" date="2019-01" db="EMBL/GenBank/DDBJ databases">
        <title>Draft Genome Sequencing of Zygosaccharomyces mellis Ca-7.</title>
        <authorList>
            <person name="Shiwa Y."/>
            <person name="Kanesaki Y."/>
            <person name="Ishige T."/>
            <person name="Mura K."/>
            <person name="Hori T."/>
            <person name="Tamura T."/>
        </authorList>
    </citation>
    <scope>NUCLEOTIDE SEQUENCE [LARGE SCALE GENOMIC DNA]</scope>
    <source>
        <strain evidence="19 20">Ca-7</strain>
    </source>
</reference>
<evidence type="ECO:0000256" key="9">
    <source>
        <dbReference type="ARBA" id="ARBA00022701"/>
    </source>
</evidence>
<dbReference type="GO" id="GO:0044732">
    <property type="term" value="C:mitotic spindle pole body"/>
    <property type="evidence" value="ECO:0007669"/>
    <property type="project" value="TreeGrafter"/>
</dbReference>
<dbReference type="InterPro" id="IPR013963">
    <property type="entry name" value="DASH_Dad2"/>
</dbReference>
<evidence type="ECO:0000256" key="15">
    <source>
        <dbReference type="ARBA" id="ARBA00023306"/>
    </source>
</evidence>
<evidence type="ECO:0000256" key="3">
    <source>
        <dbReference type="ARBA" id="ARBA00004629"/>
    </source>
</evidence>
<keyword evidence="20" id="KW-1185">Reference proteome</keyword>
<keyword evidence="16" id="KW-0137">Centromere</keyword>
<accession>A0A4C2E2C4</accession>
<dbReference type="Pfam" id="PF08654">
    <property type="entry name" value="DASH_Dad2"/>
    <property type="match status" value="1"/>
</dbReference>
<keyword evidence="9" id="KW-0493">Microtubule</keyword>
<dbReference type="GO" id="GO:0005874">
    <property type="term" value="C:microtubule"/>
    <property type="evidence" value="ECO:0007669"/>
    <property type="project" value="UniProtKB-KW"/>
</dbReference>
<evidence type="ECO:0000256" key="10">
    <source>
        <dbReference type="ARBA" id="ARBA00022776"/>
    </source>
</evidence>
<dbReference type="GO" id="GO:0008608">
    <property type="term" value="P:attachment of spindle microtubules to kinetochore"/>
    <property type="evidence" value="ECO:0007669"/>
    <property type="project" value="TreeGrafter"/>
</dbReference>
<keyword evidence="12" id="KW-0995">Kinetochore</keyword>
<evidence type="ECO:0000256" key="12">
    <source>
        <dbReference type="ARBA" id="ARBA00022838"/>
    </source>
</evidence>
<name>A0A4C2E2C4_9SACH</name>
<protein>
    <recommendedName>
        <fullName evidence="5">DASH complex subunit DAD2</fullName>
    </recommendedName>
    <alternativeName>
        <fullName evidence="17">Outer kinetochore protein DAD2</fullName>
    </alternativeName>
</protein>
<keyword evidence="6" id="KW-0158">Chromosome</keyword>
<evidence type="ECO:0000256" key="4">
    <source>
        <dbReference type="ARBA" id="ARBA00005501"/>
    </source>
</evidence>
<evidence type="ECO:0000256" key="18">
    <source>
        <dbReference type="SAM" id="MobiDB-lite"/>
    </source>
</evidence>
<dbReference type="PANTHER" id="PTHR28036">
    <property type="entry name" value="DASH COMPLEX SUBUNIT DAD2"/>
    <property type="match status" value="1"/>
</dbReference>
<keyword evidence="14" id="KW-0539">Nucleus</keyword>
<gene>
    <name evidence="19" type="primary">DAD2</name>
    <name evidence="19" type="ORF">ZYGM_004604</name>
</gene>
<evidence type="ECO:0000256" key="16">
    <source>
        <dbReference type="ARBA" id="ARBA00023328"/>
    </source>
</evidence>
<feature type="region of interest" description="Disordered" evidence="18">
    <location>
        <begin position="84"/>
        <end position="141"/>
    </location>
</feature>
<evidence type="ECO:0000256" key="8">
    <source>
        <dbReference type="ARBA" id="ARBA00022618"/>
    </source>
</evidence>
<dbReference type="Proteomes" id="UP000301737">
    <property type="component" value="Unassembled WGS sequence"/>
</dbReference>
<sequence>MFPLEDQIEAKRKELEALKRITALTDDMKFNLDELAGQVRQINSNATSVSKVMENWNSISRSISLAGLSLLQYAEGDYEVGAWKKNYNSNGNQNNNSNDNNNNDSNNNDNNNNSNKDREEPKDGQGPLPETLVRIRMDDEN</sequence>
<evidence type="ECO:0000256" key="14">
    <source>
        <dbReference type="ARBA" id="ARBA00023242"/>
    </source>
</evidence>
<keyword evidence="13" id="KW-0206">Cytoskeleton</keyword>
<organism evidence="19 20">
    <name type="scientific">Zygosaccharomyces mellis</name>
    <dbReference type="NCBI Taxonomy" id="42258"/>
    <lineage>
        <taxon>Eukaryota</taxon>
        <taxon>Fungi</taxon>
        <taxon>Dikarya</taxon>
        <taxon>Ascomycota</taxon>
        <taxon>Saccharomycotina</taxon>
        <taxon>Saccharomycetes</taxon>
        <taxon>Saccharomycetales</taxon>
        <taxon>Saccharomycetaceae</taxon>
        <taxon>Zygosaccharomyces</taxon>
    </lineage>
</organism>
<dbReference type="AlphaFoldDB" id="A0A4C2E2C4"/>
<evidence type="ECO:0000313" key="20">
    <source>
        <dbReference type="Proteomes" id="UP000301737"/>
    </source>
</evidence>
<keyword evidence="7" id="KW-0963">Cytoplasm</keyword>
<evidence type="ECO:0000256" key="13">
    <source>
        <dbReference type="ARBA" id="ARBA00023212"/>
    </source>
</evidence>
<dbReference type="EMBL" id="BIMX01000004">
    <property type="protein sequence ID" value="GCE98350.1"/>
    <property type="molecule type" value="Genomic_DNA"/>
</dbReference>
<dbReference type="GO" id="GO:1990023">
    <property type="term" value="C:mitotic spindle midzone"/>
    <property type="evidence" value="ECO:0007669"/>
    <property type="project" value="TreeGrafter"/>
</dbReference>
<comment type="similarity">
    <text evidence="4">Belongs to the DASH complex DAD2 family.</text>
</comment>
<evidence type="ECO:0000256" key="17">
    <source>
        <dbReference type="ARBA" id="ARBA00030568"/>
    </source>
</evidence>
<dbReference type="GO" id="GO:0042729">
    <property type="term" value="C:DASH complex"/>
    <property type="evidence" value="ECO:0007669"/>
    <property type="project" value="InterPro"/>
</dbReference>